<sequence length="843" mass="85293">MIGLAAKELWGHRRRLAGSLIAVFLGVAFLAGTLVLGDTMSKGIDRYFANAYADTDVSVRNATQVTNSPGQLRGQIDGSVLDTVAGVPGVAHAEPVIQGSGQLLGKDGKNLAARGPRVAGNWITDPKLNAYHLVNGRAPSAPDEIVITELAAEQGKLRVGDRTSVLTPQRVPVTVVGISRFGDEDAFGETTFTAFSADGARRHVAQGSGRITGVAVRADGGVSQEALAARVRGVLPAGTEAITGAKLTKEGVDQVSDGFLRAFRIGLAAFGVVALLVAAFSIHNTFAITLAQRTRESALLRALGASRGQLGALAVGEAVVVGVIATLAGLAGGLGMAALLKLVFAGFGMGLDEQGLVFTATPVLIALPTGLLVTLLATLSPAVRASRVAPLAALREVAAERQGPSESRIIIGAVLAAVSVGGVVWGALTGSMQITGAGALMTLAVMIVLGPIAARPAAAIAGAPAARLRGVAGALARDNAARSPRRTAGAAAALMIGVGVVTLMTVFAGSLKASVEDGVAGSFHGSLVVNGGTNDSGGFSPAVADQVARLPQVAAAAGLGRGDAKVGEDKVTVRIADPARLGQVLALDVRSGSLAGVGGGAGGGAGLAVSKKVADDNHWRVGTAVPVTFADGTRQPFTIGAIYRKGDVAGDYVLPRTAWAEHTKQPLDLAVFADLKPGASAADARRATEAIVKPYGAPDVQDRDGYVAAQTEQMSAFLGIVYAMLALAIIIALLGIANTLSLSVHERTRELGLLRAVGATRSQVRSMVRWESVIVAVFGTAGGLGLGLFLGWALTRALGNPFAAPVVPMTVVALVGAVAGVLAAIRPARRAARLAALTAIATP</sequence>
<comment type="caution">
    <text evidence="10">The sequence shown here is derived from an EMBL/GenBank/DDBJ whole genome shotgun (WGS) entry which is preliminary data.</text>
</comment>
<evidence type="ECO:0000256" key="4">
    <source>
        <dbReference type="ARBA" id="ARBA00022989"/>
    </source>
</evidence>
<feature type="domain" description="MacB-like periplasmic core" evidence="9">
    <location>
        <begin position="487"/>
        <end position="690"/>
    </location>
</feature>
<feature type="transmembrane region" description="Helical" evidence="7">
    <location>
        <begin position="487"/>
        <end position="508"/>
    </location>
</feature>
<evidence type="ECO:0000256" key="7">
    <source>
        <dbReference type="SAM" id="Phobius"/>
    </source>
</evidence>
<evidence type="ECO:0000256" key="5">
    <source>
        <dbReference type="ARBA" id="ARBA00023136"/>
    </source>
</evidence>
<evidence type="ECO:0000256" key="6">
    <source>
        <dbReference type="ARBA" id="ARBA00038076"/>
    </source>
</evidence>
<dbReference type="PANTHER" id="PTHR30572:SF4">
    <property type="entry name" value="ABC TRANSPORTER PERMEASE YTRF"/>
    <property type="match status" value="1"/>
</dbReference>
<accession>A0A939TA74</accession>
<comment type="similarity">
    <text evidence="6">Belongs to the ABC-4 integral membrane protein family.</text>
</comment>
<evidence type="ECO:0000259" key="9">
    <source>
        <dbReference type="Pfam" id="PF12704"/>
    </source>
</evidence>
<proteinExistence type="inferred from homology"/>
<reference evidence="10" key="1">
    <citation type="submission" date="2021-03" db="EMBL/GenBank/DDBJ databases">
        <authorList>
            <person name="Kanchanasin P."/>
            <person name="Saeng-In P."/>
            <person name="Phongsopitanun W."/>
            <person name="Yuki M."/>
            <person name="Kudo T."/>
            <person name="Ohkuma M."/>
            <person name="Tanasupawat S."/>
        </authorList>
    </citation>
    <scope>NUCLEOTIDE SEQUENCE</scope>
    <source>
        <strain evidence="10">GKU 128</strain>
    </source>
</reference>
<dbReference type="PANTHER" id="PTHR30572">
    <property type="entry name" value="MEMBRANE COMPONENT OF TRANSPORTER-RELATED"/>
    <property type="match status" value="1"/>
</dbReference>
<evidence type="ECO:0000259" key="8">
    <source>
        <dbReference type="Pfam" id="PF02687"/>
    </source>
</evidence>
<dbReference type="Pfam" id="PF02687">
    <property type="entry name" value="FtsX"/>
    <property type="match status" value="2"/>
</dbReference>
<feature type="transmembrane region" description="Helical" evidence="7">
    <location>
        <begin position="312"/>
        <end position="344"/>
    </location>
</feature>
<feature type="transmembrane region" description="Helical" evidence="7">
    <location>
        <begin position="409"/>
        <end position="428"/>
    </location>
</feature>
<feature type="transmembrane region" description="Helical" evidence="7">
    <location>
        <begin position="806"/>
        <end position="825"/>
    </location>
</feature>
<keyword evidence="3 7" id="KW-0812">Transmembrane</keyword>
<evidence type="ECO:0000256" key="3">
    <source>
        <dbReference type="ARBA" id="ARBA00022692"/>
    </source>
</evidence>
<comment type="subcellular location">
    <subcellularLocation>
        <location evidence="1">Cell membrane</location>
        <topology evidence="1">Multi-pass membrane protein</topology>
    </subcellularLocation>
</comment>
<name>A0A939TA74_9ACTN</name>
<feature type="domain" description="MacB-like periplasmic core" evidence="9">
    <location>
        <begin position="19"/>
        <end position="232"/>
    </location>
</feature>
<evidence type="ECO:0000313" key="11">
    <source>
        <dbReference type="Proteomes" id="UP000669179"/>
    </source>
</evidence>
<feature type="transmembrane region" description="Helical" evidence="7">
    <location>
        <begin position="356"/>
        <end position="377"/>
    </location>
</feature>
<dbReference type="InterPro" id="IPR003838">
    <property type="entry name" value="ABC3_permease_C"/>
</dbReference>
<dbReference type="InterPro" id="IPR050250">
    <property type="entry name" value="Macrolide_Exporter_MacB"/>
</dbReference>
<dbReference type="Pfam" id="PF12704">
    <property type="entry name" value="MacB_PCD"/>
    <property type="match status" value="2"/>
</dbReference>
<dbReference type="AlphaFoldDB" id="A0A939TA74"/>
<keyword evidence="11" id="KW-1185">Reference proteome</keyword>
<feature type="transmembrane region" description="Helical" evidence="7">
    <location>
        <begin position="265"/>
        <end position="291"/>
    </location>
</feature>
<dbReference type="GO" id="GO:0005886">
    <property type="term" value="C:plasma membrane"/>
    <property type="evidence" value="ECO:0007669"/>
    <property type="project" value="UniProtKB-SubCell"/>
</dbReference>
<evidence type="ECO:0000313" key="10">
    <source>
        <dbReference type="EMBL" id="MBO2455843.1"/>
    </source>
</evidence>
<keyword evidence="2" id="KW-1003">Cell membrane</keyword>
<evidence type="ECO:0000256" key="2">
    <source>
        <dbReference type="ARBA" id="ARBA00022475"/>
    </source>
</evidence>
<evidence type="ECO:0000256" key="1">
    <source>
        <dbReference type="ARBA" id="ARBA00004651"/>
    </source>
</evidence>
<feature type="domain" description="ABC3 transporter permease C-terminal" evidence="8">
    <location>
        <begin position="723"/>
        <end position="834"/>
    </location>
</feature>
<dbReference type="Proteomes" id="UP000669179">
    <property type="component" value="Unassembled WGS sequence"/>
</dbReference>
<protein>
    <submittedName>
        <fullName evidence="10">ABC transporter permease</fullName>
    </submittedName>
</protein>
<feature type="transmembrane region" description="Helical" evidence="7">
    <location>
        <begin position="16"/>
        <end position="36"/>
    </location>
</feature>
<gene>
    <name evidence="10" type="ORF">J4573_52825</name>
</gene>
<organism evidence="10 11">
    <name type="scientific">Actinomadura barringtoniae</name>
    <dbReference type="NCBI Taxonomy" id="1427535"/>
    <lineage>
        <taxon>Bacteria</taxon>
        <taxon>Bacillati</taxon>
        <taxon>Actinomycetota</taxon>
        <taxon>Actinomycetes</taxon>
        <taxon>Streptosporangiales</taxon>
        <taxon>Thermomonosporaceae</taxon>
        <taxon>Actinomadura</taxon>
    </lineage>
</organism>
<feature type="domain" description="ABC3 transporter permease C-terminal" evidence="8">
    <location>
        <begin position="269"/>
        <end position="388"/>
    </location>
</feature>
<dbReference type="GO" id="GO:0022857">
    <property type="term" value="F:transmembrane transporter activity"/>
    <property type="evidence" value="ECO:0007669"/>
    <property type="project" value="TreeGrafter"/>
</dbReference>
<feature type="transmembrane region" description="Helical" evidence="7">
    <location>
        <begin position="434"/>
        <end position="454"/>
    </location>
</feature>
<feature type="transmembrane region" description="Helical" evidence="7">
    <location>
        <begin position="716"/>
        <end position="740"/>
    </location>
</feature>
<feature type="transmembrane region" description="Helical" evidence="7">
    <location>
        <begin position="773"/>
        <end position="794"/>
    </location>
</feature>
<keyword evidence="4 7" id="KW-1133">Transmembrane helix</keyword>
<keyword evidence="5 7" id="KW-0472">Membrane</keyword>
<dbReference type="InterPro" id="IPR025857">
    <property type="entry name" value="MacB_PCD"/>
</dbReference>
<dbReference type="EMBL" id="JAGEOJ010000044">
    <property type="protein sequence ID" value="MBO2455843.1"/>
    <property type="molecule type" value="Genomic_DNA"/>
</dbReference>
<dbReference type="RefSeq" id="WP_208264083.1">
    <property type="nucleotide sequence ID" value="NZ_JAGEOJ010000044.1"/>
</dbReference>